<dbReference type="OMA" id="WHEVIVP"/>
<dbReference type="VEuPathDB" id="FungiDB:SCHCODRAFT_01163371"/>
<protein>
    <recommendedName>
        <fullName evidence="3">F-box domain-containing protein</fullName>
    </recommendedName>
</protein>
<dbReference type="AlphaFoldDB" id="D8QJ86"/>
<keyword evidence="2" id="KW-1185">Reference proteome</keyword>
<dbReference type="Proteomes" id="UP000007431">
    <property type="component" value="Unassembled WGS sequence"/>
</dbReference>
<dbReference type="InParanoid" id="D8QJ86"/>
<dbReference type="RefSeq" id="XP_003026851.1">
    <property type="nucleotide sequence ID" value="XM_003026805.1"/>
</dbReference>
<dbReference type="OrthoDB" id="3543113at2759"/>
<dbReference type="InterPro" id="IPR032675">
    <property type="entry name" value="LRR_dom_sf"/>
</dbReference>
<dbReference type="EMBL" id="GL377314">
    <property type="protein sequence ID" value="EFI91948.1"/>
    <property type="molecule type" value="Genomic_DNA"/>
</dbReference>
<evidence type="ECO:0008006" key="3">
    <source>
        <dbReference type="Google" id="ProtNLM"/>
    </source>
</evidence>
<proteinExistence type="predicted"/>
<dbReference type="Gene3D" id="3.80.10.10">
    <property type="entry name" value="Ribonuclease Inhibitor"/>
    <property type="match status" value="1"/>
</dbReference>
<gene>
    <name evidence="1" type="ORF">SCHCODRAFT_113916</name>
</gene>
<dbReference type="GeneID" id="9593138"/>
<name>D8QJ86_SCHCM</name>
<accession>D8QJ86</accession>
<organism evidence="2">
    <name type="scientific">Schizophyllum commune (strain H4-8 / FGSC 9210)</name>
    <name type="common">Split gill fungus</name>
    <dbReference type="NCBI Taxonomy" id="578458"/>
    <lineage>
        <taxon>Eukaryota</taxon>
        <taxon>Fungi</taxon>
        <taxon>Dikarya</taxon>
        <taxon>Basidiomycota</taxon>
        <taxon>Agaricomycotina</taxon>
        <taxon>Agaricomycetes</taxon>
        <taxon>Agaricomycetidae</taxon>
        <taxon>Agaricales</taxon>
        <taxon>Schizophyllaceae</taxon>
        <taxon>Schizophyllum</taxon>
    </lineage>
</organism>
<evidence type="ECO:0000313" key="1">
    <source>
        <dbReference type="EMBL" id="EFI91948.1"/>
    </source>
</evidence>
<dbReference type="HOGENOM" id="CLU_021164_0_0_1"/>
<evidence type="ECO:0000313" key="2">
    <source>
        <dbReference type="Proteomes" id="UP000007431"/>
    </source>
</evidence>
<sequence length="555" mass="61746">MHELFYIPELIGLICEALRLDSFSHRNDPHAARKALATLARTAKVFREPALSSLWYTQHTLVNLVKVLPHFLWREQHYTVRVLKASRLRHELSVSRTPTQEEAARLVFYAAFVKELYMGYDPRVSIDFDYDFIHVSPYFDYLQLRLLSFSSDAFRCAQALVRPSLQAIELHGQWDAPNTRDALRTVKTVCRSLGSVRLHTTMSAPLESGVDPGAQELADFVVGFPLRQLRTSGRIADAGLQYLARLSTLTSLEFTESAPGQGFPRGSFSALRELKVICTSHAFALSLFAAMDRCPLETLHCHSTSACSTPHLHAILAELARGVNPRTLTQVAFSCNHFEDDERPRDDNLINLPIIAPLRVFRRLTHVCVTSLDGCRFTDEELAEIGSWWPRATCITLPGCNHARGLPHATIRGVLALARQTPQLKELDVVFDMRRVQSALSDVCAMVHCTGPQESLSSLGVGSSPITAWFPAPSSAPMAGMPSPKACGLGPHADPVVQVMRLAFPRLKEVCVADESDGWAGDFDAEDWSEQEEAYRARWLQVNEHLALTQPVAVA</sequence>
<feature type="non-terminal residue" evidence="1">
    <location>
        <position position="555"/>
    </location>
</feature>
<dbReference type="KEGG" id="scm:SCHCO_01163371"/>
<reference evidence="1 2" key="1">
    <citation type="journal article" date="2010" name="Nat. Biotechnol.">
        <title>Genome sequence of the model mushroom Schizophyllum commune.</title>
        <authorList>
            <person name="Ohm R.A."/>
            <person name="de Jong J.F."/>
            <person name="Lugones L.G."/>
            <person name="Aerts A."/>
            <person name="Kothe E."/>
            <person name="Stajich J.E."/>
            <person name="de Vries R.P."/>
            <person name="Record E."/>
            <person name="Levasseur A."/>
            <person name="Baker S.E."/>
            <person name="Bartholomew K.A."/>
            <person name="Coutinho P.M."/>
            <person name="Erdmann S."/>
            <person name="Fowler T.J."/>
            <person name="Gathman A.C."/>
            <person name="Lombard V."/>
            <person name="Henrissat B."/>
            <person name="Knabe N."/>
            <person name="Kuees U."/>
            <person name="Lilly W.W."/>
            <person name="Lindquist E."/>
            <person name="Lucas S."/>
            <person name="Magnuson J.K."/>
            <person name="Piumi F."/>
            <person name="Raudaskoski M."/>
            <person name="Salamov A."/>
            <person name="Schmutz J."/>
            <person name="Schwarze F.W.M.R."/>
            <person name="vanKuyk P.A."/>
            <person name="Horton J.S."/>
            <person name="Grigoriev I.V."/>
            <person name="Woesten H.A.B."/>
        </authorList>
    </citation>
    <scope>NUCLEOTIDE SEQUENCE [LARGE SCALE GENOMIC DNA]</scope>
    <source>
        <strain evidence="2">H4-8 / FGSC 9210</strain>
    </source>
</reference>